<evidence type="ECO:0000313" key="2">
    <source>
        <dbReference type="Proteomes" id="UP000829542"/>
    </source>
</evidence>
<dbReference type="SUPFAM" id="SSF51735">
    <property type="entry name" value="NAD(P)-binding Rossmann-fold domains"/>
    <property type="match status" value="1"/>
</dbReference>
<dbReference type="Gene3D" id="3.90.180.10">
    <property type="entry name" value="Medium-chain alcohol dehydrogenases, catalytic domain"/>
    <property type="match status" value="1"/>
</dbReference>
<sequence length="325" mass="35111">MAKMQAAVITQLGQAPKYQQFQMPVAQDNEGIVRVLASSLKQLDRAIVAGTHYSSPSSESLPVVCGTDGVGINDKGEKVYFQTTSSQFGAMAEYAPASMMVNIPEGLDTDMVAALINPAIGAWLPLAWRAKMVRGETVLIMGATGDTGKQALAIAKLLGAKKVIAVGRKRSGLMSLIADEYIDTEQDEALLFAEFQRLAKRGIDIVVDYLWGRPAELLIKALMTKSLKVDEKAGERGIRYVSVGALAGSEIQLASGVFRSSFLTILGSGTGNFPPKELLENIVMQILREAVKGNLKIEYEVASLEDVEILWTQKTAKRLVFQVAS</sequence>
<dbReference type="InterPro" id="IPR036291">
    <property type="entry name" value="NAD(P)-bd_dom_sf"/>
</dbReference>
<dbReference type="Gene3D" id="3.40.50.720">
    <property type="entry name" value="NAD(P)-binding Rossmann-like Domain"/>
    <property type="match status" value="1"/>
</dbReference>
<dbReference type="InterPro" id="IPR051397">
    <property type="entry name" value="Zn-ADH-like_protein"/>
</dbReference>
<dbReference type="Proteomes" id="UP000829542">
    <property type="component" value="Chromosome"/>
</dbReference>
<accession>A0ABY3WZH8</accession>
<name>A0ABY3WZH8_9GAMM</name>
<dbReference type="PANTHER" id="PTHR43677:SF11">
    <property type="entry name" value="ZINC-CONTAINING ALCOHOL DEHYDROGENASE"/>
    <property type="match status" value="1"/>
</dbReference>
<dbReference type="EMBL" id="CP093379">
    <property type="protein sequence ID" value="UNM95435.1"/>
    <property type="molecule type" value="Genomic_DNA"/>
</dbReference>
<dbReference type="SUPFAM" id="SSF50129">
    <property type="entry name" value="GroES-like"/>
    <property type="match status" value="1"/>
</dbReference>
<proteinExistence type="predicted"/>
<dbReference type="PANTHER" id="PTHR43677">
    <property type="entry name" value="SHORT-CHAIN DEHYDROGENASE/REDUCTASE"/>
    <property type="match status" value="1"/>
</dbReference>
<evidence type="ECO:0000313" key="1">
    <source>
        <dbReference type="EMBL" id="UNM95435.1"/>
    </source>
</evidence>
<keyword evidence="2" id="KW-1185">Reference proteome</keyword>
<dbReference type="RefSeq" id="WP_242147680.1">
    <property type="nucleotide sequence ID" value="NZ_CP093379.1"/>
</dbReference>
<protein>
    <submittedName>
        <fullName evidence="1">Zinc-binding alcohol dehydrogenase family protein</fullName>
    </submittedName>
</protein>
<dbReference type="InterPro" id="IPR011032">
    <property type="entry name" value="GroES-like_sf"/>
</dbReference>
<reference evidence="1 2" key="1">
    <citation type="submission" date="2022-03" db="EMBL/GenBank/DDBJ databases">
        <title>Ignatzschineria rhizosphaerae HR5S32.</title>
        <authorList>
            <person name="Sun J.Q."/>
            <person name="Feng J.Y."/>
        </authorList>
    </citation>
    <scope>NUCLEOTIDE SEQUENCE [LARGE SCALE GENOMIC DNA]</scope>
    <source>
        <strain evidence="1 2">HR5S32</strain>
    </source>
</reference>
<organism evidence="1 2">
    <name type="scientific">Ignatzschineria rhizosphaerae</name>
    <dbReference type="NCBI Taxonomy" id="2923279"/>
    <lineage>
        <taxon>Bacteria</taxon>
        <taxon>Pseudomonadati</taxon>
        <taxon>Pseudomonadota</taxon>
        <taxon>Gammaproteobacteria</taxon>
        <taxon>Cardiobacteriales</taxon>
        <taxon>Ignatzschineriaceae</taxon>
        <taxon>Ignatzschineria</taxon>
    </lineage>
</organism>
<gene>
    <name evidence="1" type="ORF">MMG00_09380</name>
</gene>